<keyword evidence="4" id="KW-0812">Transmembrane</keyword>
<dbReference type="SUPFAM" id="SSF53448">
    <property type="entry name" value="Nucleotide-diphospho-sugar transferases"/>
    <property type="match status" value="1"/>
</dbReference>
<dbReference type="AlphaFoldDB" id="A0A7W0CU30"/>
<dbReference type="PANTHER" id="PTHR43630:SF1">
    <property type="entry name" value="POLY-BETA-1,6-N-ACETYL-D-GLUCOSAMINE SYNTHASE"/>
    <property type="match status" value="1"/>
</dbReference>
<feature type="transmembrane region" description="Helical" evidence="4">
    <location>
        <begin position="248"/>
        <end position="273"/>
    </location>
</feature>
<keyword evidence="4" id="KW-1133">Transmembrane helix</keyword>
<keyword evidence="3 5" id="KW-0808">Transferase</keyword>
<comment type="caution">
    <text evidence="5">The sequence shown here is derived from an EMBL/GenBank/DDBJ whole genome shotgun (WGS) entry which is preliminary data.</text>
</comment>
<dbReference type="CDD" id="cd06423">
    <property type="entry name" value="CESA_like"/>
    <property type="match status" value="1"/>
</dbReference>
<evidence type="ECO:0000256" key="3">
    <source>
        <dbReference type="ARBA" id="ARBA00022679"/>
    </source>
</evidence>
<feature type="transmembrane region" description="Helical" evidence="4">
    <location>
        <begin position="279"/>
        <end position="300"/>
    </location>
</feature>
<keyword evidence="4" id="KW-0472">Membrane</keyword>
<dbReference type="EMBL" id="JACDUR010000011">
    <property type="protein sequence ID" value="MBA2897364.1"/>
    <property type="molecule type" value="Genomic_DNA"/>
</dbReference>
<dbReference type="Proteomes" id="UP000530928">
    <property type="component" value="Unassembled WGS sequence"/>
</dbReference>
<keyword evidence="2" id="KW-0328">Glycosyltransferase</keyword>
<dbReference type="InterPro" id="IPR029044">
    <property type="entry name" value="Nucleotide-diphossugar_trans"/>
</dbReference>
<dbReference type="PANTHER" id="PTHR43630">
    <property type="entry name" value="POLY-BETA-1,6-N-ACETYL-D-GLUCOSAMINE SYNTHASE"/>
    <property type="match status" value="1"/>
</dbReference>
<reference evidence="5 6" key="1">
    <citation type="submission" date="2020-07" db="EMBL/GenBank/DDBJ databases">
        <title>Genomic Encyclopedia of Type Strains, Phase IV (KMG-IV): sequencing the most valuable type-strain genomes for metagenomic binning, comparative biology and taxonomic classification.</title>
        <authorList>
            <person name="Goeker M."/>
        </authorList>
    </citation>
    <scope>NUCLEOTIDE SEQUENCE [LARGE SCALE GENOMIC DNA]</scope>
    <source>
        <strain evidence="5 6">DSM 45533</strain>
    </source>
</reference>
<dbReference type="RefSeq" id="WP_181616072.1">
    <property type="nucleotide sequence ID" value="NZ_BAABAM010000013.1"/>
</dbReference>
<accession>A0A7W0CU30</accession>
<comment type="similarity">
    <text evidence="1">Belongs to the glycosyltransferase 2 family.</text>
</comment>
<protein>
    <submittedName>
        <fullName evidence="5">Cellulose synthase/poly-beta-1,6-N-acetylglucosamine synthase-like glycosyltransferase</fullName>
    </submittedName>
</protein>
<dbReference type="GO" id="GO:0016757">
    <property type="term" value="F:glycosyltransferase activity"/>
    <property type="evidence" value="ECO:0007669"/>
    <property type="project" value="UniProtKB-KW"/>
</dbReference>
<gene>
    <name evidence="5" type="ORF">HNR30_008762</name>
</gene>
<organism evidence="5 6">
    <name type="scientific">Nonomuraea soli</name>
    <dbReference type="NCBI Taxonomy" id="1032476"/>
    <lineage>
        <taxon>Bacteria</taxon>
        <taxon>Bacillati</taxon>
        <taxon>Actinomycetota</taxon>
        <taxon>Actinomycetes</taxon>
        <taxon>Streptosporangiales</taxon>
        <taxon>Streptosporangiaceae</taxon>
        <taxon>Nonomuraea</taxon>
    </lineage>
</organism>
<sequence>MDSPPALERELSVAVLIPAHNEAGIVGGVVRSVLRQTHRPAAVIVIADSCTDTTAQEAAAAGARVIVTSHASKAANLNEGLALITTDLVVGIDGDTELAADAIEHMVATIAAGYDGTCGAVLPHPSQPRTATVRARSIEYALARRLNRPAQSALGRLQVLSGAVFCYRVDAVRAIGGFPVDVPIGEDGELTWRLQGAGYKLGFTRAAAAWTTEPETWGVYLAQVRRWAASSAQILARHPRQLLHPARALIVGAWLFDLLGVSASFALALMLGIVNGPGALAGISVITPIVAATSFALAAAELGVRQALTCTPAAILAALLVRWVYIWALFRELVLGMHLVAWTGRQGRRAQLTPMTDRRRWTLTLLLGVTAAAAVPSLPWLAGAPLAAAALALIVMAACASQRTRGRHSLTAGQVPVEALLEAR</sequence>
<feature type="transmembrane region" description="Helical" evidence="4">
    <location>
        <begin position="380"/>
        <end position="400"/>
    </location>
</feature>
<dbReference type="Gene3D" id="3.90.550.10">
    <property type="entry name" value="Spore Coat Polysaccharide Biosynthesis Protein SpsA, Chain A"/>
    <property type="match status" value="1"/>
</dbReference>
<evidence type="ECO:0000256" key="1">
    <source>
        <dbReference type="ARBA" id="ARBA00006739"/>
    </source>
</evidence>
<evidence type="ECO:0000256" key="2">
    <source>
        <dbReference type="ARBA" id="ARBA00022676"/>
    </source>
</evidence>
<proteinExistence type="inferred from homology"/>
<evidence type="ECO:0000313" key="6">
    <source>
        <dbReference type="Proteomes" id="UP000530928"/>
    </source>
</evidence>
<dbReference type="Pfam" id="PF13641">
    <property type="entry name" value="Glyco_tranf_2_3"/>
    <property type="match status" value="1"/>
</dbReference>
<evidence type="ECO:0000256" key="4">
    <source>
        <dbReference type="SAM" id="Phobius"/>
    </source>
</evidence>
<evidence type="ECO:0000313" key="5">
    <source>
        <dbReference type="EMBL" id="MBA2897364.1"/>
    </source>
</evidence>
<keyword evidence="6" id="KW-1185">Reference proteome</keyword>
<name>A0A7W0CU30_9ACTN</name>